<evidence type="ECO:0000259" key="7">
    <source>
        <dbReference type="PROSITE" id="PS50262"/>
    </source>
</evidence>
<dbReference type="OrthoDB" id="100006at2759"/>
<dbReference type="CDD" id="cd00637">
    <property type="entry name" value="7tm_classA_rhodopsin-like"/>
    <property type="match status" value="1"/>
</dbReference>
<dbReference type="EMBL" id="KV417739">
    <property type="protein sequence ID" value="KZP07818.1"/>
    <property type="molecule type" value="Genomic_DNA"/>
</dbReference>
<protein>
    <recommendedName>
        <fullName evidence="7">G-protein coupled receptors family 1 profile domain-containing protein</fullName>
    </recommendedName>
</protein>
<feature type="domain" description="G-protein coupled receptors family 1 profile" evidence="7">
    <location>
        <begin position="35"/>
        <end position="293"/>
    </location>
</feature>
<evidence type="ECO:0000256" key="6">
    <source>
        <dbReference type="SAM" id="Phobius"/>
    </source>
</evidence>
<keyword evidence="4 6" id="KW-0472">Membrane</keyword>
<proteinExistence type="predicted"/>
<evidence type="ECO:0000256" key="4">
    <source>
        <dbReference type="ARBA" id="ARBA00023136"/>
    </source>
</evidence>
<feature type="compositionally biased region" description="Polar residues" evidence="5">
    <location>
        <begin position="319"/>
        <end position="329"/>
    </location>
</feature>
<feature type="transmembrane region" description="Helical" evidence="6">
    <location>
        <begin position="129"/>
        <end position="150"/>
    </location>
</feature>
<evidence type="ECO:0000313" key="9">
    <source>
        <dbReference type="Proteomes" id="UP000076532"/>
    </source>
</evidence>
<dbReference type="InterPro" id="IPR017452">
    <property type="entry name" value="GPCR_Rhodpsn_7TM"/>
</dbReference>
<keyword evidence="3 6" id="KW-1133">Transmembrane helix</keyword>
<feature type="transmembrane region" description="Helical" evidence="6">
    <location>
        <begin position="56"/>
        <end position="74"/>
    </location>
</feature>
<feature type="transmembrane region" description="Helical" evidence="6">
    <location>
        <begin position="241"/>
        <end position="261"/>
    </location>
</feature>
<dbReference type="AlphaFoldDB" id="A0A165WQT4"/>
<evidence type="ECO:0000256" key="2">
    <source>
        <dbReference type="ARBA" id="ARBA00022692"/>
    </source>
</evidence>
<evidence type="ECO:0000256" key="1">
    <source>
        <dbReference type="ARBA" id="ARBA00004141"/>
    </source>
</evidence>
<keyword evidence="9" id="KW-1185">Reference proteome</keyword>
<dbReference type="STRING" id="436010.A0A165WQT4"/>
<evidence type="ECO:0000256" key="5">
    <source>
        <dbReference type="SAM" id="MobiDB-lite"/>
    </source>
</evidence>
<dbReference type="PROSITE" id="PS50262">
    <property type="entry name" value="G_PROTEIN_RECEP_F1_2"/>
    <property type="match status" value="1"/>
</dbReference>
<dbReference type="GO" id="GO:0004930">
    <property type="term" value="F:G protein-coupled receptor activity"/>
    <property type="evidence" value="ECO:0007669"/>
    <property type="project" value="TreeGrafter"/>
</dbReference>
<comment type="subcellular location">
    <subcellularLocation>
        <location evidence="1">Membrane</location>
        <topology evidence="1">Multi-pass membrane protein</topology>
    </subcellularLocation>
</comment>
<feature type="transmembrane region" description="Helical" evidence="6">
    <location>
        <begin position="102"/>
        <end position="122"/>
    </location>
</feature>
<dbReference type="GO" id="GO:0005886">
    <property type="term" value="C:plasma membrane"/>
    <property type="evidence" value="ECO:0007669"/>
    <property type="project" value="TreeGrafter"/>
</dbReference>
<dbReference type="SUPFAM" id="SSF81321">
    <property type="entry name" value="Family A G protein-coupled receptor-like"/>
    <property type="match status" value="1"/>
</dbReference>
<sequence>MAANNTTAYLTRYDSIGLAFVVESAFLSLIAVLAAFVLLIRNAFRDGYLIKRPANLYMISLFAFDLVMAVGHVLDVKWVHDGQVEVGHYCTAQGAIKQFGELGSSLSTLAIAIHTFVVVIWGKLGNNFSFAYCIVALNWLFVIFFVALGLSLNKNSSWAYETPVGFWCWIGTKYRAEQFAGEYVWLWVTMFVSFITYTLIFLWARGNLTVNSTRWWDIRIHRTLRGRVNTSGGKTRSVKMIAYPIVFAILVLPLSVVRFRSGFGRGEHNVPNALTFTVQILYSLSGAVNVTLFLTTRSSLLLPKSTHWTSIALWQPSADSNAENGQGQSRESRTSDGGYLSLRHSNSTDMRPVERGDRPIGLTALPVFKDGSEDW</sequence>
<feature type="transmembrane region" description="Helical" evidence="6">
    <location>
        <begin position="20"/>
        <end position="44"/>
    </location>
</feature>
<feature type="transmembrane region" description="Helical" evidence="6">
    <location>
        <begin position="184"/>
        <end position="204"/>
    </location>
</feature>
<reference evidence="8 9" key="1">
    <citation type="journal article" date="2016" name="Mol. Biol. Evol.">
        <title>Comparative Genomics of Early-Diverging Mushroom-Forming Fungi Provides Insights into the Origins of Lignocellulose Decay Capabilities.</title>
        <authorList>
            <person name="Nagy L.G."/>
            <person name="Riley R."/>
            <person name="Tritt A."/>
            <person name="Adam C."/>
            <person name="Daum C."/>
            <person name="Floudas D."/>
            <person name="Sun H."/>
            <person name="Yadav J.S."/>
            <person name="Pangilinan J."/>
            <person name="Larsson K.H."/>
            <person name="Matsuura K."/>
            <person name="Barry K."/>
            <person name="Labutti K."/>
            <person name="Kuo R."/>
            <person name="Ohm R.A."/>
            <person name="Bhattacharya S.S."/>
            <person name="Shirouzu T."/>
            <person name="Yoshinaga Y."/>
            <person name="Martin F.M."/>
            <person name="Grigoriev I.V."/>
            <person name="Hibbett D.S."/>
        </authorList>
    </citation>
    <scope>NUCLEOTIDE SEQUENCE [LARGE SCALE GENOMIC DNA]</scope>
    <source>
        <strain evidence="8 9">CBS 109695</strain>
    </source>
</reference>
<organism evidence="8 9">
    <name type="scientific">Athelia psychrophila</name>
    <dbReference type="NCBI Taxonomy" id="1759441"/>
    <lineage>
        <taxon>Eukaryota</taxon>
        <taxon>Fungi</taxon>
        <taxon>Dikarya</taxon>
        <taxon>Basidiomycota</taxon>
        <taxon>Agaricomycotina</taxon>
        <taxon>Agaricomycetes</taxon>
        <taxon>Agaricomycetidae</taxon>
        <taxon>Atheliales</taxon>
        <taxon>Atheliaceae</taxon>
        <taxon>Athelia</taxon>
    </lineage>
</organism>
<keyword evidence="2 6" id="KW-0812">Transmembrane</keyword>
<dbReference type="Proteomes" id="UP000076532">
    <property type="component" value="Unassembled WGS sequence"/>
</dbReference>
<evidence type="ECO:0000256" key="3">
    <source>
        <dbReference type="ARBA" id="ARBA00022989"/>
    </source>
</evidence>
<evidence type="ECO:0000313" key="8">
    <source>
        <dbReference type="EMBL" id="KZP07818.1"/>
    </source>
</evidence>
<feature type="transmembrane region" description="Helical" evidence="6">
    <location>
        <begin position="273"/>
        <end position="294"/>
    </location>
</feature>
<name>A0A165WQT4_9AGAM</name>
<dbReference type="PANTHER" id="PTHR23112:SF37">
    <property type="entry name" value="G PROTEIN-COUPLED RECEPTOR GPR1"/>
    <property type="match status" value="1"/>
</dbReference>
<feature type="region of interest" description="Disordered" evidence="5">
    <location>
        <begin position="319"/>
        <end position="375"/>
    </location>
</feature>
<dbReference type="PANTHER" id="PTHR23112">
    <property type="entry name" value="G PROTEIN-COUPLED RECEPTOR 157-RELATED"/>
    <property type="match status" value="1"/>
</dbReference>
<dbReference type="GO" id="GO:0007189">
    <property type="term" value="P:adenylate cyclase-activating G protein-coupled receptor signaling pathway"/>
    <property type="evidence" value="ECO:0007669"/>
    <property type="project" value="TreeGrafter"/>
</dbReference>
<accession>A0A165WQT4</accession>
<gene>
    <name evidence="8" type="ORF">FIBSPDRAFT_939300</name>
</gene>
<dbReference type="Gene3D" id="1.20.1070.10">
    <property type="entry name" value="Rhodopsin 7-helix transmembrane proteins"/>
    <property type="match status" value="1"/>
</dbReference>